<evidence type="ECO:0000313" key="4">
    <source>
        <dbReference type="WBParaSite" id="TREG1_118160.1"/>
    </source>
</evidence>
<feature type="signal peptide" evidence="2">
    <location>
        <begin position="1"/>
        <end position="32"/>
    </location>
</feature>
<proteinExistence type="predicted"/>
<dbReference type="Proteomes" id="UP000050795">
    <property type="component" value="Unassembled WGS sequence"/>
</dbReference>
<keyword evidence="2" id="KW-0732">Signal</keyword>
<sequence>MHICTLRMKKFSSKYFILLLLLLCPCRMFILPKNIGNISSESAFFISNWLLSAHNFSVVSDPLVDDVDLDGKVDVYFSTVDGTLYGIKNVFKCITERACTAYHGNWPIMHTNEIFFSPPHPVDLYGNGEKLIIFTSHHGTVFTYDHLGNTVSHFQIPDIIIRDRNTLFTKNIDQNLMDSIRWASVDDGDDDDRKKNLRLHPLVYGTPQLLTTIINPSSAYIEDANSFLYTTDLMHIAVNFITYPYDPIAKNESTLGVLIATVVNIPRCALLSLPNLQLNDIDSCLPHFKVLEVDWLSSKLPPYIFSSPTISANLFEETRVKEYYSQIPSYYSYITTFSGKLHVIKLSTLNNGKEKMKKRRRRERSASVISIAYTLRITPTSFSCIPSPCPRGGDNTSQNVFLQSTSVRSCCLLLDIHSCLRLVHILPMRAYNRHPQIYWTYCPIVASSSSSLNVSHEQVSQVTVVPGCQQMQTCSPWSVYTTPDGYAHAIDIETGLSAPGYPINLYAGLPNVTDLSTSTGLLYQREDMIYWMLFTDAYSNLIHLRLHNPFVTVSYNGIINNDNNNCSHQHMSVQSSSSSYFTRLVPFTSLASSKSPSFLLLSRNGLQVLTSKSFQHASMPVSLMAYSKYTTDKPVVNDADNERSSLQFITVEFVNDQSFDPMELVTLNENKKTISYLIKDCSFRHHQHRHQSNASSSLSSSINQTRLAKRFLVRLVTSFGVPLSHWSIVYVTPHPDIKQCGACDCTLGYLSVESTPMGQHISELYLSVIDSTSGYFIAFNNDYNNNNPRSSSSSSGHYGYAAEVSASTLLIIGANQTQFIISLIYLPIVYLCIELFIMHHWFFSSTMTTTTKTTTATGMSTLTARQWNTPSWLEKRIKV</sequence>
<keyword evidence="1" id="KW-0472">Membrane</keyword>
<evidence type="ECO:0000256" key="1">
    <source>
        <dbReference type="SAM" id="Phobius"/>
    </source>
</evidence>
<name>A0AA85J0T0_TRIRE</name>
<evidence type="ECO:0000256" key="2">
    <source>
        <dbReference type="SAM" id="SignalP"/>
    </source>
</evidence>
<keyword evidence="1" id="KW-0812">Transmembrane</keyword>
<reference evidence="4" key="2">
    <citation type="submission" date="2023-11" db="UniProtKB">
        <authorList>
            <consortium name="WormBaseParasite"/>
        </authorList>
    </citation>
    <scope>IDENTIFICATION</scope>
</reference>
<organism evidence="3 4">
    <name type="scientific">Trichobilharzia regenti</name>
    <name type="common">Nasal bird schistosome</name>
    <dbReference type="NCBI Taxonomy" id="157069"/>
    <lineage>
        <taxon>Eukaryota</taxon>
        <taxon>Metazoa</taxon>
        <taxon>Spiralia</taxon>
        <taxon>Lophotrochozoa</taxon>
        <taxon>Platyhelminthes</taxon>
        <taxon>Trematoda</taxon>
        <taxon>Digenea</taxon>
        <taxon>Strigeidida</taxon>
        <taxon>Schistosomatoidea</taxon>
        <taxon>Schistosomatidae</taxon>
        <taxon>Trichobilharzia</taxon>
    </lineage>
</organism>
<protein>
    <submittedName>
        <fullName evidence="4">Uncharacterized protein</fullName>
    </submittedName>
</protein>
<evidence type="ECO:0000313" key="3">
    <source>
        <dbReference type="Proteomes" id="UP000050795"/>
    </source>
</evidence>
<keyword evidence="1" id="KW-1133">Transmembrane helix</keyword>
<feature type="transmembrane region" description="Helical" evidence="1">
    <location>
        <begin position="819"/>
        <end position="837"/>
    </location>
</feature>
<reference evidence="3" key="1">
    <citation type="submission" date="2022-06" db="EMBL/GenBank/DDBJ databases">
        <authorList>
            <person name="Berger JAMES D."/>
            <person name="Berger JAMES D."/>
        </authorList>
    </citation>
    <scope>NUCLEOTIDE SEQUENCE [LARGE SCALE GENOMIC DNA]</scope>
</reference>
<dbReference type="WBParaSite" id="TREG1_118160.1">
    <property type="protein sequence ID" value="TREG1_118160.1"/>
    <property type="gene ID" value="TREG1_118160"/>
</dbReference>
<accession>A0AA85J0T0</accession>
<feature type="chain" id="PRO_5041686683" evidence="2">
    <location>
        <begin position="33"/>
        <end position="879"/>
    </location>
</feature>
<dbReference type="AlphaFoldDB" id="A0AA85J0T0"/>
<keyword evidence="3" id="KW-1185">Reference proteome</keyword>